<dbReference type="eggNOG" id="KOG0017">
    <property type="taxonomic scope" value="Eukaryota"/>
</dbReference>
<dbReference type="SUPFAM" id="SSF53098">
    <property type="entry name" value="Ribonuclease H-like"/>
    <property type="match status" value="1"/>
</dbReference>
<feature type="domain" description="Integrase zinc-binding" evidence="1">
    <location>
        <begin position="180"/>
        <end position="229"/>
    </location>
</feature>
<protein>
    <recommendedName>
        <fullName evidence="1">Integrase zinc-binding domain-containing protein</fullName>
    </recommendedName>
</protein>
<dbReference type="OrthoDB" id="10065998at2759"/>
<dbReference type="InterPro" id="IPR041588">
    <property type="entry name" value="Integrase_H2C2"/>
</dbReference>
<reference evidence="2" key="1">
    <citation type="submission" date="2017-05" db="UniProtKB">
        <authorList>
            <consortium name="EnsemblMetazoa"/>
        </authorList>
    </citation>
    <scope>IDENTIFICATION</scope>
</reference>
<dbReference type="InterPro" id="IPR036397">
    <property type="entry name" value="RNaseH_sf"/>
</dbReference>
<dbReference type="Gene3D" id="1.10.340.70">
    <property type="match status" value="1"/>
</dbReference>
<evidence type="ECO:0000313" key="2">
    <source>
        <dbReference type="EnsemblMetazoa" id="Aqu2.1.43231_001"/>
    </source>
</evidence>
<dbReference type="EnsemblMetazoa" id="Aqu2.1.43231_001">
    <property type="protein sequence ID" value="Aqu2.1.43231_001"/>
    <property type="gene ID" value="Aqu2.1.43231"/>
</dbReference>
<organism evidence="2">
    <name type="scientific">Amphimedon queenslandica</name>
    <name type="common">Sponge</name>
    <dbReference type="NCBI Taxonomy" id="400682"/>
    <lineage>
        <taxon>Eukaryota</taxon>
        <taxon>Metazoa</taxon>
        <taxon>Porifera</taxon>
        <taxon>Demospongiae</taxon>
        <taxon>Heteroscleromorpha</taxon>
        <taxon>Haplosclerida</taxon>
        <taxon>Niphatidae</taxon>
        <taxon>Amphimedon</taxon>
    </lineage>
</organism>
<proteinExistence type="predicted"/>
<dbReference type="STRING" id="400682.A0A1X7VS76"/>
<dbReference type="PANTHER" id="PTHR47331">
    <property type="entry name" value="PHD-TYPE DOMAIN-CONTAINING PROTEIN"/>
    <property type="match status" value="1"/>
</dbReference>
<name>A0A1X7VS76_AMPQE</name>
<dbReference type="Gene3D" id="3.30.420.10">
    <property type="entry name" value="Ribonuclease H-like superfamily/Ribonuclease H"/>
    <property type="match status" value="1"/>
</dbReference>
<dbReference type="AlphaFoldDB" id="A0A1X7VS76"/>
<dbReference type="InParanoid" id="A0A1X7VS76"/>
<sequence>MVNPANLPSRGLSFEEIQKSQLWLHGPTRLMNEVDVQSTEPIPLECLKELRVKDRELLALNVSEHSKNGIGAIMSVERFSSFERLIGSTAILLSFLGILKSKLRRSNDVASMEELKREAEDLWIRDVQEKLIKSEWKGQFDLFLDENKLWRCGGRIGNAGLSYDVLHPILLPKGHWFTLLVVRRAHQRVGHSGVKDTLTEVRSRYWIPQGRSFVRQYIRRCVVCRRYNASSYKSPSAPPLPESRVQQSFPFSAVGVDYAGPLWIKQNTYISNSATRRRTPYSHILCVGKVWVCLFTCCVTRAVHIDIVSDFSSYCFLQCFKRFIARRGLPARVISDNGSTFKSAAKTL</sequence>
<evidence type="ECO:0000259" key="1">
    <source>
        <dbReference type="Pfam" id="PF17921"/>
    </source>
</evidence>
<dbReference type="InterPro" id="IPR012337">
    <property type="entry name" value="RNaseH-like_sf"/>
</dbReference>
<dbReference type="OMA" id="ARTRIRW"/>
<dbReference type="GO" id="GO:0003676">
    <property type="term" value="F:nucleic acid binding"/>
    <property type="evidence" value="ECO:0007669"/>
    <property type="project" value="InterPro"/>
</dbReference>
<accession>A0A1X7VS76</accession>
<dbReference type="Pfam" id="PF17921">
    <property type="entry name" value="Integrase_H2C2"/>
    <property type="match status" value="1"/>
</dbReference>